<comment type="caution">
    <text evidence="2">The sequence shown here is derived from an EMBL/GenBank/DDBJ whole genome shotgun (WGS) entry which is preliminary data.</text>
</comment>
<sequence length="87" mass="8653">MPSMTTILVAAGIFLLLAALHALLGSRRPMQRAAGGVVIGIGALAAVNLTGFFTGVSIPVSLLSLGVSAAGGVPGVTLLLLLNLIFQ</sequence>
<dbReference type="AlphaFoldDB" id="A0A928KXB0"/>
<dbReference type="EMBL" id="SVNY01000007">
    <property type="protein sequence ID" value="MBE6834551.1"/>
    <property type="molecule type" value="Genomic_DNA"/>
</dbReference>
<evidence type="ECO:0000313" key="2">
    <source>
        <dbReference type="EMBL" id="MBE6834551.1"/>
    </source>
</evidence>
<keyword evidence="1" id="KW-1133">Transmembrane helix</keyword>
<feature type="transmembrane region" description="Helical" evidence="1">
    <location>
        <begin position="6"/>
        <end position="24"/>
    </location>
</feature>
<accession>A0A928KXB0</accession>
<keyword evidence="1" id="KW-0812">Transmembrane</keyword>
<feature type="transmembrane region" description="Helical" evidence="1">
    <location>
        <begin position="62"/>
        <end position="86"/>
    </location>
</feature>
<dbReference type="Proteomes" id="UP000754750">
    <property type="component" value="Unassembled WGS sequence"/>
</dbReference>
<name>A0A928KXB0_9FIRM</name>
<gene>
    <name evidence="2" type="ORF">E7512_13410</name>
</gene>
<dbReference type="InterPro" id="IPR010001">
    <property type="entry name" value="BofA"/>
</dbReference>
<feature type="transmembrane region" description="Helical" evidence="1">
    <location>
        <begin position="36"/>
        <end position="56"/>
    </location>
</feature>
<organism evidence="2 3">
    <name type="scientific">Faecalispora sporosphaeroides</name>
    <dbReference type="NCBI Taxonomy" id="1549"/>
    <lineage>
        <taxon>Bacteria</taxon>
        <taxon>Bacillati</taxon>
        <taxon>Bacillota</taxon>
        <taxon>Clostridia</taxon>
        <taxon>Eubacteriales</taxon>
        <taxon>Oscillospiraceae</taxon>
        <taxon>Faecalispora</taxon>
    </lineage>
</organism>
<keyword evidence="1" id="KW-0472">Membrane</keyword>
<evidence type="ECO:0000313" key="3">
    <source>
        <dbReference type="Proteomes" id="UP000754750"/>
    </source>
</evidence>
<evidence type="ECO:0000256" key="1">
    <source>
        <dbReference type="SAM" id="Phobius"/>
    </source>
</evidence>
<reference evidence="2" key="1">
    <citation type="submission" date="2019-04" db="EMBL/GenBank/DDBJ databases">
        <title>Evolution of Biomass-Degrading Anaerobic Consortia Revealed by Metagenomics.</title>
        <authorList>
            <person name="Peng X."/>
        </authorList>
    </citation>
    <scope>NUCLEOTIDE SEQUENCE</scope>
    <source>
        <strain evidence="2">SIG551</strain>
    </source>
</reference>
<dbReference type="Pfam" id="PF07441">
    <property type="entry name" value="BofA"/>
    <property type="match status" value="1"/>
</dbReference>
<protein>
    <submittedName>
        <fullName evidence="2">Transcriptional regulator</fullName>
    </submittedName>
</protein>
<proteinExistence type="predicted"/>